<dbReference type="Proteomes" id="UP000000763">
    <property type="component" value="Chromosome 8"/>
</dbReference>
<dbReference type="Gramene" id="Os08t0406900-01">
    <property type="protein sequence ID" value="Os08t0406900-01"/>
    <property type="gene ID" value="Os08g0406900"/>
</dbReference>
<name>A0A0P0XFM4_ORYSJ</name>
<dbReference type="AlphaFoldDB" id="A0A0P0XFM4"/>
<sequence>MTADGWRRHRDEAAHGCSGLQLLDNLHVAVHRQAVVDQVLRLHGFYLHKFLVPPCFAAKCEVVKLAPRARGSAIDAESEPCGNFLYHSASQLEEHGHVSFFFLCAASRVESDRPAVSTDLE</sequence>
<proteinExistence type="predicted"/>
<organism evidence="1 2">
    <name type="scientific">Oryza sativa subsp. japonica</name>
    <name type="common">Rice</name>
    <dbReference type="NCBI Taxonomy" id="39947"/>
    <lineage>
        <taxon>Eukaryota</taxon>
        <taxon>Viridiplantae</taxon>
        <taxon>Streptophyta</taxon>
        <taxon>Embryophyta</taxon>
        <taxon>Tracheophyta</taxon>
        <taxon>Spermatophyta</taxon>
        <taxon>Magnoliopsida</taxon>
        <taxon>Liliopsida</taxon>
        <taxon>Poales</taxon>
        <taxon>Poaceae</taxon>
        <taxon>BOP clade</taxon>
        <taxon>Oryzoideae</taxon>
        <taxon>Oryzeae</taxon>
        <taxon>Oryzinae</taxon>
        <taxon>Oryza</taxon>
        <taxon>Oryza sativa</taxon>
    </lineage>
</organism>
<reference evidence="2" key="2">
    <citation type="journal article" date="2008" name="Nucleic Acids Res.">
        <title>The rice annotation project database (RAP-DB): 2008 update.</title>
        <authorList>
            <consortium name="The rice annotation project (RAP)"/>
        </authorList>
    </citation>
    <scope>GENOME REANNOTATION</scope>
    <source>
        <strain evidence="2">cv. Nipponbare</strain>
    </source>
</reference>
<protein>
    <submittedName>
        <fullName evidence="1">Os08g0406900 protein</fullName>
    </submittedName>
</protein>
<dbReference type="KEGG" id="dosa:Os08g0406900"/>
<evidence type="ECO:0000313" key="2">
    <source>
        <dbReference type="Proteomes" id="UP000000763"/>
    </source>
</evidence>
<gene>
    <name evidence="1" type="ordered locus">Os08g0406900</name>
</gene>
<accession>A0A0P0XFM4</accession>
<dbReference type="EMBL" id="AP008214">
    <property type="protein sequence ID" value="BAF23687.1"/>
    <property type="molecule type" value="Genomic_DNA"/>
</dbReference>
<evidence type="ECO:0000313" key="1">
    <source>
        <dbReference type="EMBL" id="BAF23687.1"/>
    </source>
</evidence>
<reference evidence="1 2" key="1">
    <citation type="journal article" date="2005" name="Nature">
        <title>The map-based sequence of the rice genome.</title>
        <authorList>
            <consortium name="International rice genome sequencing project (IRGSP)"/>
            <person name="Matsumoto T."/>
            <person name="Wu J."/>
            <person name="Kanamori H."/>
            <person name="Katayose Y."/>
            <person name="Fujisawa M."/>
            <person name="Namiki N."/>
            <person name="Mizuno H."/>
            <person name="Yamamoto K."/>
            <person name="Antonio B.A."/>
            <person name="Baba T."/>
            <person name="Sakata K."/>
            <person name="Nagamura Y."/>
            <person name="Aoki H."/>
            <person name="Arikawa K."/>
            <person name="Arita K."/>
            <person name="Bito T."/>
            <person name="Chiden Y."/>
            <person name="Fujitsuka N."/>
            <person name="Fukunaka R."/>
            <person name="Hamada M."/>
            <person name="Harada C."/>
            <person name="Hayashi A."/>
            <person name="Hijishita S."/>
            <person name="Honda M."/>
            <person name="Hosokawa S."/>
            <person name="Ichikawa Y."/>
            <person name="Idonuma A."/>
            <person name="Iijima M."/>
            <person name="Ikeda M."/>
            <person name="Ikeno M."/>
            <person name="Ito K."/>
            <person name="Ito S."/>
            <person name="Ito T."/>
            <person name="Ito Y."/>
            <person name="Ito Y."/>
            <person name="Iwabuchi A."/>
            <person name="Kamiya K."/>
            <person name="Karasawa W."/>
            <person name="Kurita K."/>
            <person name="Katagiri S."/>
            <person name="Kikuta A."/>
            <person name="Kobayashi H."/>
            <person name="Kobayashi N."/>
            <person name="Machita K."/>
            <person name="Maehara T."/>
            <person name="Masukawa M."/>
            <person name="Mizubayashi T."/>
            <person name="Mukai Y."/>
            <person name="Nagasaki H."/>
            <person name="Nagata Y."/>
            <person name="Naito S."/>
            <person name="Nakashima M."/>
            <person name="Nakama Y."/>
            <person name="Nakamichi Y."/>
            <person name="Nakamura M."/>
            <person name="Meguro A."/>
            <person name="Negishi M."/>
            <person name="Ohta I."/>
            <person name="Ohta T."/>
            <person name="Okamoto M."/>
            <person name="Ono N."/>
            <person name="Saji S."/>
            <person name="Sakaguchi M."/>
            <person name="Sakai K."/>
            <person name="Shibata M."/>
            <person name="Shimokawa T."/>
            <person name="Song J."/>
            <person name="Takazaki Y."/>
            <person name="Terasawa K."/>
            <person name="Tsugane M."/>
            <person name="Tsuji K."/>
            <person name="Ueda S."/>
            <person name="Waki K."/>
            <person name="Yamagata H."/>
            <person name="Yamamoto M."/>
            <person name="Yamamoto S."/>
            <person name="Yamane H."/>
            <person name="Yoshiki S."/>
            <person name="Yoshihara R."/>
            <person name="Yukawa K."/>
            <person name="Zhong H."/>
            <person name="Yano M."/>
            <person name="Yuan Q."/>
            <person name="Ouyang S."/>
            <person name="Liu J."/>
            <person name="Jones K.M."/>
            <person name="Gansberger K."/>
            <person name="Moffat K."/>
            <person name="Hill J."/>
            <person name="Bera J."/>
            <person name="Fadrosh D."/>
            <person name="Jin S."/>
            <person name="Johri S."/>
            <person name="Kim M."/>
            <person name="Overton L."/>
            <person name="Reardon M."/>
            <person name="Tsitrin T."/>
            <person name="Vuong H."/>
            <person name="Weaver B."/>
            <person name="Ciecko A."/>
            <person name="Tallon L."/>
            <person name="Jackson J."/>
            <person name="Pai G."/>
            <person name="Aken S.V."/>
            <person name="Utterback T."/>
            <person name="Reidmuller S."/>
            <person name="Feldblyum T."/>
            <person name="Hsiao J."/>
            <person name="Zismann V."/>
            <person name="Iobst S."/>
            <person name="de Vazeille A.R."/>
            <person name="Buell C.R."/>
            <person name="Ying K."/>
            <person name="Li Y."/>
            <person name="Lu T."/>
            <person name="Huang Y."/>
            <person name="Zhao Q."/>
            <person name="Feng Q."/>
            <person name="Zhang L."/>
            <person name="Zhu J."/>
            <person name="Weng Q."/>
            <person name="Mu J."/>
            <person name="Lu Y."/>
            <person name="Fan D."/>
            <person name="Liu Y."/>
            <person name="Guan J."/>
            <person name="Zhang Y."/>
            <person name="Yu S."/>
            <person name="Liu X."/>
            <person name="Zhang Y."/>
            <person name="Hong G."/>
            <person name="Han B."/>
            <person name="Choisne N."/>
            <person name="Demange N."/>
            <person name="Orjeda G."/>
            <person name="Samain S."/>
            <person name="Cattolico L."/>
            <person name="Pelletier E."/>
            <person name="Couloux A."/>
            <person name="Segurens B."/>
            <person name="Wincker P."/>
            <person name="D'Hont A."/>
            <person name="Scarpelli C."/>
            <person name="Weissenbach J."/>
            <person name="Salanoubat M."/>
            <person name="Quetier F."/>
            <person name="Yu Y."/>
            <person name="Kim H.R."/>
            <person name="Rambo T."/>
            <person name="Currie J."/>
            <person name="Collura K."/>
            <person name="Luo M."/>
            <person name="Yang T."/>
            <person name="Ammiraju J.S.S."/>
            <person name="Engler F."/>
            <person name="Soderlund C."/>
            <person name="Wing R.A."/>
            <person name="Palmer L.E."/>
            <person name="de la Bastide M."/>
            <person name="Spiegel L."/>
            <person name="Nascimento L."/>
            <person name="Zutavern T."/>
            <person name="O'Shaughnessy A."/>
            <person name="Dike S."/>
            <person name="Dedhia N."/>
            <person name="Preston R."/>
            <person name="Balija V."/>
            <person name="McCombie W.R."/>
            <person name="Chow T."/>
            <person name="Chen H."/>
            <person name="Chung M."/>
            <person name="Chen C."/>
            <person name="Shaw J."/>
            <person name="Wu H."/>
            <person name="Hsiao K."/>
            <person name="Chao Y."/>
            <person name="Chu M."/>
            <person name="Cheng C."/>
            <person name="Hour A."/>
            <person name="Lee P."/>
            <person name="Lin S."/>
            <person name="Lin Y."/>
            <person name="Liou J."/>
            <person name="Liu S."/>
            <person name="Hsing Y."/>
            <person name="Raghuvanshi S."/>
            <person name="Mohanty A."/>
            <person name="Bharti A.K."/>
            <person name="Gaur A."/>
            <person name="Gupta V."/>
            <person name="Kumar D."/>
            <person name="Ravi V."/>
            <person name="Vij S."/>
            <person name="Kapur A."/>
            <person name="Khurana P."/>
            <person name="Khurana P."/>
            <person name="Khurana J.P."/>
            <person name="Tyagi A.K."/>
            <person name="Gaikwad K."/>
            <person name="Singh A."/>
            <person name="Dalal V."/>
            <person name="Srivastava S."/>
            <person name="Dixit A."/>
            <person name="Pal A.K."/>
            <person name="Ghazi I.A."/>
            <person name="Yadav M."/>
            <person name="Pandit A."/>
            <person name="Bhargava A."/>
            <person name="Sureshbabu K."/>
            <person name="Batra K."/>
            <person name="Sharma T.R."/>
            <person name="Mohapatra T."/>
            <person name="Singh N.K."/>
            <person name="Messing J."/>
            <person name="Nelson A.B."/>
            <person name="Fuks G."/>
            <person name="Kavchok S."/>
            <person name="Keizer G."/>
            <person name="Linton E."/>
            <person name="Llaca V."/>
            <person name="Song R."/>
            <person name="Tanyolac B."/>
            <person name="Young S."/>
            <person name="Ho-Il K."/>
            <person name="Hahn J.H."/>
            <person name="Sangsakoo G."/>
            <person name="Vanavichit A."/>
            <person name="de Mattos Luiz.A.T."/>
            <person name="Zimmer P.D."/>
            <person name="Malone G."/>
            <person name="Dellagostin O."/>
            <person name="de Oliveira A.C."/>
            <person name="Bevan M."/>
            <person name="Bancroft I."/>
            <person name="Minx P."/>
            <person name="Cordum H."/>
            <person name="Wilson R."/>
            <person name="Cheng Z."/>
            <person name="Jin W."/>
            <person name="Jiang J."/>
            <person name="Leong S.A."/>
            <person name="Iwama H."/>
            <person name="Gojobori T."/>
            <person name="Itoh T."/>
            <person name="Niimura Y."/>
            <person name="Fujii Y."/>
            <person name="Habara T."/>
            <person name="Sakai H."/>
            <person name="Sato Y."/>
            <person name="Wilson G."/>
            <person name="Kumar K."/>
            <person name="McCouch S."/>
            <person name="Juretic N."/>
            <person name="Hoen D."/>
            <person name="Wright S."/>
            <person name="Bruskiewich R."/>
            <person name="Bureau T."/>
            <person name="Miyao A."/>
            <person name="Hirochika H."/>
            <person name="Nishikawa T."/>
            <person name="Kadowaki K."/>
            <person name="Sugiura M."/>
            <person name="Burr B."/>
            <person name="Sasaki T."/>
        </authorList>
    </citation>
    <scope>NUCLEOTIDE SEQUENCE [LARGE SCALE GENOMIC DNA]</scope>
    <source>
        <strain evidence="2">cv. Nipponbare</strain>
    </source>
</reference>